<evidence type="ECO:0000256" key="3">
    <source>
        <dbReference type="ARBA" id="ARBA00022692"/>
    </source>
</evidence>
<dbReference type="GO" id="GO:0015175">
    <property type="term" value="F:neutral L-amino acid transmembrane transporter activity"/>
    <property type="evidence" value="ECO:0007669"/>
    <property type="project" value="TreeGrafter"/>
</dbReference>
<feature type="transmembrane region" description="Helical" evidence="6">
    <location>
        <begin position="20"/>
        <end position="46"/>
    </location>
</feature>
<dbReference type="GO" id="GO:0098712">
    <property type="term" value="P:L-glutamate import across plasma membrane"/>
    <property type="evidence" value="ECO:0007669"/>
    <property type="project" value="TreeGrafter"/>
</dbReference>
<dbReference type="Ensembl" id="ENSSLDT00000021756.1">
    <property type="protein sequence ID" value="ENSSLDP00000021060.1"/>
    <property type="gene ID" value="ENSSLDG00000016458.1"/>
</dbReference>
<evidence type="ECO:0000313" key="8">
    <source>
        <dbReference type="Proteomes" id="UP000261360"/>
    </source>
</evidence>
<dbReference type="GO" id="GO:0005886">
    <property type="term" value="C:plasma membrane"/>
    <property type="evidence" value="ECO:0007669"/>
    <property type="project" value="TreeGrafter"/>
</dbReference>
<dbReference type="InterPro" id="IPR001991">
    <property type="entry name" value="Na-dicarboxylate_symporter"/>
</dbReference>
<dbReference type="PRINTS" id="PR00173">
    <property type="entry name" value="EDTRNSPORT"/>
</dbReference>
<dbReference type="InterPro" id="IPR036458">
    <property type="entry name" value="Na:dicarbo_symporter_sf"/>
</dbReference>
<keyword evidence="5 6" id="KW-0472">Membrane</keyword>
<comment type="subcellular location">
    <subcellularLocation>
        <location evidence="1 6">Membrane</location>
        <topology evidence="1 6">Multi-pass membrane protein</topology>
    </subcellularLocation>
</comment>
<comment type="similarity">
    <text evidence="6">Belongs to the dicarboxylate/amino acid:cation symporter (DAACS) (TC 2.A.23) family.</text>
</comment>
<dbReference type="Gene3D" id="1.10.3860.10">
    <property type="entry name" value="Sodium:dicarboxylate symporter"/>
    <property type="match status" value="1"/>
</dbReference>
<keyword evidence="2 6" id="KW-0813">Transport</keyword>
<dbReference type="GO" id="GO:0005313">
    <property type="term" value="F:L-glutamate transmembrane transporter activity"/>
    <property type="evidence" value="ECO:0007669"/>
    <property type="project" value="TreeGrafter"/>
</dbReference>
<evidence type="ECO:0000313" key="7">
    <source>
        <dbReference type="Ensembl" id="ENSSLDP00000021060.1"/>
    </source>
</evidence>
<name>A0A3B4XRS6_SERLL</name>
<keyword evidence="8" id="KW-1185">Reference proteome</keyword>
<evidence type="ECO:0000256" key="5">
    <source>
        <dbReference type="ARBA" id="ARBA00023136"/>
    </source>
</evidence>
<accession>A0A3B4XRS6</accession>
<evidence type="ECO:0000256" key="4">
    <source>
        <dbReference type="ARBA" id="ARBA00022989"/>
    </source>
</evidence>
<proteinExistence type="inferred from homology"/>
<dbReference type="GeneTree" id="ENSGT00940000155379"/>
<dbReference type="InterPro" id="IPR050746">
    <property type="entry name" value="DAACS"/>
</dbReference>
<comment type="caution">
    <text evidence="6">Lacks conserved residue(s) required for the propagation of feature annotation.</text>
</comment>
<protein>
    <recommendedName>
        <fullName evidence="6">Amino acid transporter</fullName>
    </recommendedName>
</protein>
<dbReference type="Proteomes" id="UP000261360">
    <property type="component" value="Unplaced"/>
</dbReference>
<evidence type="ECO:0000256" key="6">
    <source>
        <dbReference type="RuleBase" id="RU361216"/>
    </source>
</evidence>
<keyword evidence="3 6" id="KW-0812">Transmembrane</keyword>
<sequence length="192" mass="20489">SSMHEDGYASLSLLRSMTATLASVGAASIPSAGLVTMLLILTAVGLPTQDISLLIAVDWLLDRMRTSINVVGDSFGAGIVDHLSKAEAGEVSLTPGHTEASVTQHATLVSCCYRTSTAASKLALAPHSNLQMQSGMLLSFRVEHISGITAPNSHWKEIYCIHGSFNRTNEHKWSPLVWCYSVAAFSCACMHV</sequence>
<keyword evidence="6" id="KW-0769">Symport</keyword>
<keyword evidence="4 6" id="KW-1133">Transmembrane helix</keyword>
<dbReference type="AlphaFoldDB" id="A0A3B4XRS6"/>
<dbReference type="PANTHER" id="PTHR11958">
    <property type="entry name" value="SODIUM/DICARBOXYLATE SYMPORTER-RELATED"/>
    <property type="match status" value="1"/>
</dbReference>
<evidence type="ECO:0000256" key="2">
    <source>
        <dbReference type="ARBA" id="ARBA00022448"/>
    </source>
</evidence>
<dbReference type="STRING" id="1841481.ENSSLDP00000021060"/>
<dbReference type="Pfam" id="PF00375">
    <property type="entry name" value="SDF"/>
    <property type="match status" value="1"/>
</dbReference>
<dbReference type="SUPFAM" id="SSF118215">
    <property type="entry name" value="Proton glutamate symport protein"/>
    <property type="match status" value="1"/>
</dbReference>
<organism evidence="7 8">
    <name type="scientific">Seriola lalandi dorsalis</name>
    <dbReference type="NCBI Taxonomy" id="1841481"/>
    <lineage>
        <taxon>Eukaryota</taxon>
        <taxon>Metazoa</taxon>
        <taxon>Chordata</taxon>
        <taxon>Craniata</taxon>
        <taxon>Vertebrata</taxon>
        <taxon>Euteleostomi</taxon>
        <taxon>Actinopterygii</taxon>
        <taxon>Neopterygii</taxon>
        <taxon>Teleostei</taxon>
        <taxon>Neoteleostei</taxon>
        <taxon>Acanthomorphata</taxon>
        <taxon>Carangaria</taxon>
        <taxon>Carangiformes</taxon>
        <taxon>Carangidae</taxon>
        <taxon>Seriola</taxon>
    </lineage>
</organism>
<dbReference type="PANTHER" id="PTHR11958:SF55">
    <property type="entry name" value="AMINO ACID TRANSPORTER"/>
    <property type="match status" value="1"/>
</dbReference>
<reference evidence="7" key="2">
    <citation type="submission" date="2025-09" db="UniProtKB">
        <authorList>
            <consortium name="Ensembl"/>
        </authorList>
    </citation>
    <scope>IDENTIFICATION</scope>
</reference>
<dbReference type="GO" id="GO:0015501">
    <property type="term" value="F:glutamate:sodium symporter activity"/>
    <property type="evidence" value="ECO:0007669"/>
    <property type="project" value="TreeGrafter"/>
</dbReference>
<evidence type="ECO:0000256" key="1">
    <source>
        <dbReference type="ARBA" id="ARBA00004141"/>
    </source>
</evidence>
<dbReference type="GO" id="GO:0070778">
    <property type="term" value="P:L-aspartate transmembrane transport"/>
    <property type="evidence" value="ECO:0007669"/>
    <property type="project" value="TreeGrafter"/>
</dbReference>
<reference evidence="7" key="1">
    <citation type="submission" date="2025-08" db="UniProtKB">
        <authorList>
            <consortium name="Ensembl"/>
        </authorList>
    </citation>
    <scope>IDENTIFICATION</scope>
</reference>